<accession>A0A0F9CUC5</accession>
<gene>
    <name evidence="2" type="ORF">LCGC14_2625270</name>
</gene>
<dbReference type="CDD" id="cd12797">
    <property type="entry name" value="M23_peptidase"/>
    <property type="match status" value="1"/>
</dbReference>
<feature type="non-terminal residue" evidence="2">
    <location>
        <position position="168"/>
    </location>
</feature>
<dbReference type="Pfam" id="PF01551">
    <property type="entry name" value="Peptidase_M23"/>
    <property type="match status" value="1"/>
</dbReference>
<dbReference type="GO" id="GO:0004222">
    <property type="term" value="F:metalloendopeptidase activity"/>
    <property type="evidence" value="ECO:0007669"/>
    <property type="project" value="TreeGrafter"/>
</dbReference>
<dbReference type="InterPro" id="IPR050570">
    <property type="entry name" value="Cell_wall_metabolism_enzyme"/>
</dbReference>
<evidence type="ECO:0000259" key="1">
    <source>
        <dbReference type="Pfam" id="PF01551"/>
    </source>
</evidence>
<proteinExistence type="predicted"/>
<dbReference type="Gene3D" id="2.70.70.10">
    <property type="entry name" value="Glucose Permease (Domain IIA)"/>
    <property type="match status" value="1"/>
</dbReference>
<feature type="domain" description="M23ase beta-sheet core" evidence="1">
    <location>
        <begin position="102"/>
        <end position="168"/>
    </location>
</feature>
<name>A0A0F9CUC5_9ZZZZ</name>
<organism evidence="2">
    <name type="scientific">marine sediment metagenome</name>
    <dbReference type="NCBI Taxonomy" id="412755"/>
    <lineage>
        <taxon>unclassified sequences</taxon>
        <taxon>metagenomes</taxon>
        <taxon>ecological metagenomes</taxon>
    </lineage>
</organism>
<protein>
    <recommendedName>
        <fullName evidence="1">M23ase beta-sheet core domain-containing protein</fullName>
    </recommendedName>
</protein>
<dbReference type="PANTHER" id="PTHR21666:SF270">
    <property type="entry name" value="MUREIN HYDROLASE ACTIVATOR ENVC"/>
    <property type="match status" value="1"/>
</dbReference>
<dbReference type="InterPro" id="IPR011055">
    <property type="entry name" value="Dup_hybrid_motif"/>
</dbReference>
<reference evidence="2" key="1">
    <citation type="journal article" date="2015" name="Nature">
        <title>Complex archaea that bridge the gap between prokaryotes and eukaryotes.</title>
        <authorList>
            <person name="Spang A."/>
            <person name="Saw J.H."/>
            <person name="Jorgensen S.L."/>
            <person name="Zaremba-Niedzwiedzka K."/>
            <person name="Martijn J."/>
            <person name="Lind A.E."/>
            <person name="van Eijk R."/>
            <person name="Schleper C."/>
            <person name="Guy L."/>
            <person name="Ettema T.J."/>
        </authorList>
    </citation>
    <scope>NUCLEOTIDE SEQUENCE</scope>
</reference>
<evidence type="ECO:0000313" key="2">
    <source>
        <dbReference type="EMBL" id="KKL03528.1"/>
    </source>
</evidence>
<dbReference type="AlphaFoldDB" id="A0A0F9CUC5"/>
<sequence>MKAVFLLMLSLLAWGCASVIPEPVATLTSTPIATRTLTSTPTVTLTATLTATATQVPPTVTDTPVPPLVRPVPVPHVHTPVPHEHGIAWPFRGSISRYFSGGHSGIDIEAPHGRETGAATGGIVTFAGGSSCCGYGRYVKISGPNGVVTLYAHLSSFHVLSGQRVSQG</sequence>
<dbReference type="InterPro" id="IPR016047">
    <property type="entry name" value="M23ase_b-sheet_dom"/>
</dbReference>
<dbReference type="SUPFAM" id="SSF51261">
    <property type="entry name" value="Duplicated hybrid motif"/>
    <property type="match status" value="1"/>
</dbReference>
<dbReference type="PANTHER" id="PTHR21666">
    <property type="entry name" value="PEPTIDASE-RELATED"/>
    <property type="match status" value="1"/>
</dbReference>
<dbReference type="EMBL" id="LAZR01044893">
    <property type="protein sequence ID" value="KKL03528.1"/>
    <property type="molecule type" value="Genomic_DNA"/>
</dbReference>
<comment type="caution">
    <text evidence="2">The sequence shown here is derived from an EMBL/GenBank/DDBJ whole genome shotgun (WGS) entry which is preliminary data.</text>
</comment>